<dbReference type="EMBL" id="BT128251">
    <property type="protein sequence ID" value="AEE63211.1"/>
    <property type="molecule type" value="mRNA"/>
</dbReference>
<evidence type="ECO:0000259" key="6">
    <source>
        <dbReference type="Pfam" id="PF01301"/>
    </source>
</evidence>
<evidence type="ECO:0000256" key="4">
    <source>
        <dbReference type="PIRSR" id="PIRSR006336-1"/>
    </source>
</evidence>
<dbReference type="Gene3D" id="3.20.20.80">
    <property type="entry name" value="Glycosidases"/>
    <property type="match status" value="1"/>
</dbReference>
<protein>
    <submittedName>
        <fullName evidence="9">Uncharacterized protein</fullName>
    </submittedName>
</protein>
<evidence type="ECO:0000256" key="2">
    <source>
        <dbReference type="ARBA" id="ARBA00022801"/>
    </source>
</evidence>
<dbReference type="InterPro" id="IPR031330">
    <property type="entry name" value="Gly_Hdrlase_35_cat"/>
</dbReference>
<dbReference type="PIRSF" id="PIRSF006336">
    <property type="entry name" value="B-gal"/>
    <property type="match status" value="1"/>
</dbReference>
<dbReference type="FunFam" id="3.20.20.80:FF:000115">
    <property type="entry name" value="Beta-galactosidase"/>
    <property type="match status" value="1"/>
</dbReference>
<sequence length="659" mass="75265">MGVDITGILPTLYEHFTFQGIESGLSDAQSDFKLNSKPLKIFSGALHYFRVHPLYWRDRLKKYRAAGLNCVETYVPWNIHEPEDGSFDFGEDPDRNDFSLFLDLVQFLKIAQEEDLFVILRPGPYICAEWEFGGLPSWLLRHEDLKVRTSDSKFLFYVERYFKKLLALVEPLQFTKGGSIIAVQIENEYGNVKEDDKPIDIAYLEALKDIIKKNGIVELLFTSDTPTQGFHGALPGVLATANCDKDCGLELARLESYQPTKPLMVMEYWTGWFDHYSEKHHIQTVEQFYANLSDILMGHASFNLYMMHGGTNWGFLNGANICGATDDNSGFQPDTSSYDYHAPLAENGDYTDKYVQLQQLTAEYNELCISQPAPPEPTFREIYPEIDIIGELSLDDLIKQAQHVIQSEKLLPMEKLDINNNSGQSYGYIVYRKENIDIQAGSTLKIEGHVCDTVIVLINGKLVSNVFNSEEDLNGFGYWRAKDSLLNLGSENYQSATLDLVVENFGRVNYGKLYQFNQHKGLWQGNVLINDRIVSDWKIIPLEFKKKWNQTLTDWKTPTFLNGPRLYRAVLTIDSEPQDTYIDFKGWNKGVVIVNGFVLSRYFKIGPQQSAFLPAPFLKEGDNEILMFEHLVPGTFIDFCGNPYFQTMGDGRILRTLLC</sequence>
<proteinExistence type="evidence at transcript level"/>
<dbReference type="InterPro" id="IPR026283">
    <property type="entry name" value="B-gal_1-like"/>
</dbReference>
<accession>J3JYC5</accession>
<feature type="active site" description="Proton donor" evidence="4">
    <location>
        <position position="188"/>
    </location>
</feature>
<dbReference type="PRINTS" id="PR00742">
    <property type="entry name" value="GLHYDRLASE35"/>
</dbReference>
<dbReference type="InterPro" id="IPR001944">
    <property type="entry name" value="Glycoside_Hdrlase_35"/>
</dbReference>
<evidence type="ECO:0000256" key="5">
    <source>
        <dbReference type="RuleBase" id="RU003679"/>
    </source>
</evidence>
<dbReference type="FunFam" id="2.60.120.260:FF:000049">
    <property type="entry name" value="Beta-galactosidase"/>
    <property type="match status" value="1"/>
</dbReference>
<evidence type="ECO:0000256" key="1">
    <source>
        <dbReference type="ARBA" id="ARBA00009809"/>
    </source>
</evidence>
<dbReference type="InterPro" id="IPR048913">
    <property type="entry name" value="BetaGal_gal-bd"/>
</dbReference>
<dbReference type="HOGENOM" id="CLU_007853_7_2_1"/>
<organism evidence="9">
    <name type="scientific">Dendroctonus ponderosae</name>
    <name type="common">Mountain pine beetle</name>
    <dbReference type="NCBI Taxonomy" id="77166"/>
    <lineage>
        <taxon>Eukaryota</taxon>
        <taxon>Metazoa</taxon>
        <taxon>Ecdysozoa</taxon>
        <taxon>Arthropoda</taxon>
        <taxon>Hexapoda</taxon>
        <taxon>Insecta</taxon>
        <taxon>Pterygota</taxon>
        <taxon>Neoptera</taxon>
        <taxon>Endopterygota</taxon>
        <taxon>Coleoptera</taxon>
        <taxon>Polyphaga</taxon>
        <taxon>Cucujiformia</taxon>
        <taxon>Curculionidae</taxon>
        <taxon>Scolytinae</taxon>
        <taxon>Dendroctonus</taxon>
    </lineage>
</organism>
<dbReference type="SUPFAM" id="SSF51445">
    <property type="entry name" value="(Trans)glycosidases"/>
    <property type="match status" value="1"/>
</dbReference>
<dbReference type="Pfam" id="PF01301">
    <property type="entry name" value="Glyco_hydro_35"/>
    <property type="match status" value="1"/>
</dbReference>
<evidence type="ECO:0000259" key="7">
    <source>
        <dbReference type="Pfam" id="PF21317"/>
    </source>
</evidence>
<dbReference type="GO" id="GO:0004565">
    <property type="term" value="F:beta-galactosidase activity"/>
    <property type="evidence" value="ECO:0007669"/>
    <property type="project" value="InterPro"/>
</dbReference>
<evidence type="ECO:0000259" key="8">
    <source>
        <dbReference type="Pfam" id="PF21467"/>
    </source>
</evidence>
<reference evidence="9" key="1">
    <citation type="journal article" date="2012" name="Insect Biochem. Mol. Biol.">
        <title>Transcriptome and full-length cDNA resources for the mountain pine beetle, Dendroctonus ponderosae Hopkins, a major insect pest of pine forests.</title>
        <authorList>
            <person name="Keeling C.I."/>
            <person name="Henderson H."/>
            <person name="Li M."/>
            <person name="Yuen M."/>
            <person name="Clark E.L."/>
            <person name="Fraser J.D."/>
            <person name="Huber D.P."/>
            <person name="Liao N.Y."/>
            <person name="Roderick Docking T."/>
            <person name="Birol I."/>
            <person name="Chan S.K."/>
            <person name="Taylor G.A."/>
            <person name="Palmquist D."/>
            <person name="Jones S.J."/>
            <person name="Bohlmann J."/>
        </authorList>
    </citation>
    <scope>NUCLEOTIDE SEQUENCE</scope>
    <source>
        <tissue evidence="9">Pupae</tissue>
    </source>
</reference>
<dbReference type="Pfam" id="PF21467">
    <property type="entry name" value="BetaGal_gal-bd"/>
    <property type="match status" value="1"/>
</dbReference>
<feature type="domain" description="Glycoside hydrolase 35 catalytic" evidence="6">
    <location>
        <begin position="32"/>
        <end position="363"/>
    </location>
</feature>
<feature type="domain" description="Beta-galactosidase 1-like first all-beta" evidence="7">
    <location>
        <begin position="423"/>
        <end position="543"/>
    </location>
</feature>
<keyword evidence="2" id="KW-0378">Hydrolase</keyword>
<dbReference type="InterPro" id="IPR017853">
    <property type="entry name" value="GH"/>
</dbReference>
<dbReference type="AlphaFoldDB" id="J3JYC5"/>
<feature type="domain" description="Beta-galactosidase galactose-binding" evidence="8">
    <location>
        <begin position="564"/>
        <end position="623"/>
    </location>
</feature>
<evidence type="ECO:0000313" key="9">
    <source>
        <dbReference type="EMBL" id="AEE63211.1"/>
    </source>
</evidence>
<dbReference type="InterPro" id="IPR008979">
    <property type="entry name" value="Galactose-bd-like_sf"/>
</dbReference>
<dbReference type="Pfam" id="PF21317">
    <property type="entry name" value="BetaGal_ABD_1"/>
    <property type="match status" value="1"/>
</dbReference>
<feature type="active site" description="Nucleophile" evidence="4">
    <location>
        <position position="267"/>
    </location>
</feature>
<dbReference type="InterPro" id="IPR048912">
    <property type="entry name" value="BetaGal1-like_ABD1"/>
</dbReference>
<dbReference type="SUPFAM" id="SSF49785">
    <property type="entry name" value="Galactose-binding domain-like"/>
    <property type="match status" value="1"/>
</dbReference>
<dbReference type="Gene3D" id="2.60.120.260">
    <property type="entry name" value="Galactose-binding domain-like"/>
    <property type="match status" value="2"/>
</dbReference>
<dbReference type="PANTHER" id="PTHR23421">
    <property type="entry name" value="BETA-GALACTOSIDASE RELATED"/>
    <property type="match status" value="1"/>
</dbReference>
<dbReference type="GO" id="GO:0005975">
    <property type="term" value="P:carbohydrate metabolic process"/>
    <property type="evidence" value="ECO:0007669"/>
    <property type="project" value="InterPro"/>
</dbReference>
<dbReference type="OrthoDB" id="1657402at2759"/>
<evidence type="ECO:0000256" key="3">
    <source>
        <dbReference type="ARBA" id="ARBA00023295"/>
    </source>
</evidence>
<name>J3JYC5_DENPD</name>
<comment type="similarity">
    <text evidence="1 5">Belongs to the glycosyl hydrolase 35 family.</text>
</comment>
<keyword evidence="3" id="KW-0326">Glycosidase</keyword>